<sequence length="206" mass="23834">MSNKIDNISCFLLAGGQSKRFGHNKALIQIGGERLIDIIIKKLSEVFPEVFLITTPQNSYRDIQIKKLFDIIPDKGSLGGVYTGLVESKTSHSFFFACDMPFINVELIEYMKKVKLDYDLLIPRTEKGLQPLHAVYSKACIPHIKKLIDENNFKILDFFDRVKVEYIREEICRKFDPEGRIFLNINTPDDLKIAEKKIYNMVQKLK</sequence>
<dbReference type="InterPro" id="IPR013482">
    <property type="entry name" value="Molybde_CF_guanTrfase"/>
</dbReference>
<gene>
    <name evidence="8" type="primary">mobA</name>
    <name evidence="10" type="ORF">A2W05_02325</name>
</gene>
<feature type="domain" description="MobA-like NTP transferase" evidence="9">
    <location>
        <begin position="11"/>
        <end position="151"/>
    </location>
</feature>
<dbReference type="SUPFAM" id="SSF53448">
    <property type="entry name" value="Nucleotide-diphospho-sugar transferases"/>
    <property type="match status" value="1"/>
</dbReference>
<dbReference type="Gene3D" id="3.90.550.10">
    <property type="entry name" value="Spore Coat Polysaccharide Biosynthesis Protein SpsA, Chain A"/>
    <property type="match status" value="1"/>
</dbReference>
<comment type="subcellular location">
    <subcellularLocation>
        <location evidence="8">Cytoplasm</location>
    </subcellularLocation>
</comment>
<reference evidence="10 11" key="1">
    <citation type="journal article" date="2016" name="Nat. Commun.">
        <title>Thousands of microbial genomes shed light on interconnected biogeochemical processes in an aquifer system.</title>
        <authorList>
            <person name="Anantharaman K."/>
            <person name="Brown C.T."/>
            <person name="Hug L.A."/>
            <person name="Sharon I."/>
            <person name="Castelle C.J."/>
            <person name="Probst A.J."/>
            <person name="Thomas B.C."/>
            <person name="Singh A."/>
            <person name="Wilkins M.J."/>
            <person name="Karaoz U."/>
            <person name="Brodie E.L."/>
            <person name="Williams K.H."/>
            <person name="Hubbard S.S."/>
            <person name="Banfield J.F."/>
        </authorList>
    </citation>
    <scope>NUCLEOTIDE SEQUENCE [LARGE SCALE GENOMIC DNA]</scope>
</reference>
<dbReference type="EC" id="2.7.7.77" evidence="8"/>
<dbReference type="InterPro" id="IPR025877">
    <property type="entry name" value="MobA-like_NTP_Trfase"/>
</dbReference>
<feature type="binding site" evidence="8">
    <location>
        <position position="99"/>
    </location>
    <ligand>
        <name>GTP</name>
        <dbReference type="ChEBI" id="CHEBI:37565"/>
    </ligand>
</feature>
<comment type="function">
    <text evidence="8">Transfers a GMP moiety from GTP to Mo-molybdopterin (Mo-MPT) cofactor (Moco or molybdenum cofactor) to form Mo-molybdopterin guanine dinucleotide (Mo-MGD) cofactor.</text>
</comment>
<dbReference type="PANTHER" id="PTHR19136:SF81">
    <property type="entry name" value="MOLYBDENUM COFACTOR GUANYLYLTRANSFERASE"/>
    <property type="match status" value="1"/>
</dbReference>
<organism evidence="10 11">
    <name type="scientific">Candidatus Schekmanbacteria bacterium RBG_16_38_10</name>
    <dbReference type="NCBI Taxonomy" id="1817879"/>
    <lineage>
        <taxon>Bacteria</taxon>
        <taxon>Candidatus Schekmaniibacteriota</taxon>
    </lineage>
</organism>
<dbReference type="PANTHER" id="PTHR19136">
    <property type="entry name" value="MOLYBDENUM COFACTOR GUANYLYLTRANSFERASE"/>
    <property type="match status" value="1"/>
</dbReference>
<dbReference type="GO" id="GO:0046872">
    <property type="term" value="F:metal ion binding"/>
    <property type="evidence" value="ECO:0007669"/>
    <property type="project" value="UniProtKB-KW"/>
</dbReference>
<evidence type="ECO:0000256" key="3">
    <source>
        <dbReference type="ARBA" id="ARBA00022723"/>
    </source>
</evidence>
<evidence type="ECO:0000256" key="7">
    <source>
        <dbReference type="ARBA" id="ARBA00023150"/>
    </source>
</evidence>
<dbReference type="GO" id="GO:0005737">
    <property type="term" value="C:cytoplasm"/>
    <property type="evidence" value="ECO:0007669"/>
    <property type="project" value="UniProtKB-SubCell"/>
</dbReference>
<evidence type="ECO:0000256" key="6">
    <source>
        <dbReference type="ARBA" id="ARBA00023134"/>
    </source>
</evidence>
<keyword evidence="2 8" id="KW-0808">Transferase</keyword>
<comment type="catalytic activity">
    <reaction evidence="8">
        <text>Mo-molybdopterin + GTP + H(+) = Mo-molybdopterin guanine dinucleotide + diphosphate</text>
        <dbReference type="Rhea" id="RHEA:34243"/>
        <dbReference type="ChEBI" id="CHEBI:15378"/>
        <dbReference type="ChEBI" id="CHEBI:33019"/>
        <dbReference type="ChEBI" id="CHEBI:37565"/>
        <dbReference type="ChEBI" id="CHEBI:71302"/>
        <dbReference type="ChEBI" id="CHEBI:71310"/>
        <dbReference type="EC" id="2.7.7.77"/>
    </reaction>
</comment>
<keyword evidence="3 8" id="KW-0479">Metal-binding</keyword>
<keyword evidence="7 8" id="KW-0501">Molybdenum cofactor biosynthesis</keyword>
<feature type="binding site" evidence="8">
    <location>
        <position position="70"/>
    </location>
    <ligand>
        <name>GTP</name>
        <dbReference type="ChEBI" id="CHEBI:37565"/>
    </ligand>
</feature>
<comment type="cofactor">
    <cofactor evidence="8">
        <name>Mg(2+)</name>
        <dbReference type="ChEBI" id="CHEBI:18420"/>
    </cofactor>
</comment>
<keyword evidence="6 8" id="KW-0342">GTP-binding</keyword>
<feature type="binding site" evidence="8">
    <location>
        <position position="99"/>
    </location>
    <ligand>
        <name>Mg(2+)</name>
        <dbReference type="ChEBI" id="CHEBI:18420"/>
    </ligand>
</feature>
<proteinExistence type="inferred from homology"/>
<dbReference type="AlphaFoldDB" id="A0A1F7RRF8"/>
<comment type="caution">
    <text evidence="10">The sequence shown here is derived from an EMBL/GenBank/DDBJ whole genome shotgun (WGS) entry which is preliminary data.</text>
</comment>
<dbReference type="Proteomes" id="UP000178797">
    <property type="component" value="Unassembled WGS sequence"/>
</dbReference>
<dbReference type="InterPro" id="IPR029044">
    <property type="entry name" value="Nucleotide-diphossugar_trans"/>
</dbReference>
<evidence type="ECO:0000259" key="9">
    <source>
        <dbReference type="Pfam" id="PF12804"/>
    </source>
</evidence>
<name>A0A1F7RRF8_9BACT</name>
<dbReference type="HAMAP" id="MF_00316">
    <property type="entry name" value="MobA"/>
    <property type="match status" value="1"/>
</dbReference>
<keyword evidence="5 8" id="KW-0460">Magnesium</keyword>
<evidence type="ECO:0000256" key="4">
    <source>
        <dbReference type="ARBA" id="ARBA00022741"/>
    </source>
</evidence>
<evidence type="ECO:0000256" key="2">
    <source>
        <dbReference type="ARBA" id="ARBA00022679"/>
    </source>
</evidence>
<comment type="caution">
    <text evidence="8">Lacks conserved residue(s) required for the propagation of feature annotation.</text>
</comment>
<keyword evidence="1 8" id="KW-0963">Cytoplasm</keyword>
<comment type="domain">
    <text evidence="8">The N-terminal domain determines nucleotide recognition and specific binding, while the C-terminal domain determines the specific binding to the target protein.</text>
</comment>
<dbReference type="GO" id="GO:0061603">
    <property type="term" value="F:molybdenum cofactor guanylyltransferase activity"/>
    <property type="evidence" value="ECO:0007669"/>
    <property type="project" value="UniProtKB-EC"/>
</dbReference>
<dbReference type="GO" id="GO:0005525">
    <property type="term" value="F:GTP binding"/>
    <property type="evidence" value="ECO:0007669"/>
    <property type="project" value="UniProtKB-UniRule"/>
</dbReference>
<dbReference type="EMBL" id="MGDE01000203">
    <property type="protein sequence ID" value="OGL43930.1"/>
    <property type="molecule type" value="Genomic_DNA"/>
</dbReference>
<comment type="similarity">
    <text evidence="8">Belongs to the MobA family.</text>
</comment>
<dbReference type="CDD" id="cd02503">
    <property type="entry name" value="MobA"/>
    <property type="match status" value="1"/>
</dbReference>
<evidence type="ECO:0000313" key="10">
    <source>
        <dbReference type="EMBL" id="OGL43930.1"/>
    </source>
</evidence>
<dbReference type="Pfam" id="PF12804">
    <property type="entry name" value="NTP_transf_3"/>
    <property type="match status" value="1"/>
</dbReference>
<keyword evidence="4 8" id="KW-0547">Nucleotide-binding</keyword>
<feature type="binding site" evidence="8">
    <location>
        <position position="25"/>
    </location>
    <ligand>
        <name>GTP</name>
        <dbReference type="ChEBI" id="CHEBI:37565"/>
    </ligand>
</feature>
<accession>A0A1F7RRF8</accession>
<evidence type="ECO:0000256" key="1">
    <source>
        <dbReference type="ARBA" id="ARBA00022490"/>
    </source>
</evidence>
<protein>
    <recommendedName>
        <fullName evidence="8">Probable molybdenum cofactor guanylyltransferase</fullName>
        <shortName evidence="8">MoCo guanylyltransferase</shortName>
        <ecNumber evidence="8">2.7.7.77</ecNumber>
    </recommendedName>
    <alternativeName>
        <fullName evidence="8">GTP:molybdopterin guanylyltransferase</fullName>
    </alternativeName>
    <alternativeName>
        <fullName evidence="8">Mo-MPT guanylyltransferase</fullName>
    </alternativeName>
    <alternativeName>
        <fullName evidence="8">Molybdopterin guanylyltransferase</fullName>
    </alternativeName>
    <alternativeName>
        <fullName evidence="8">Molybdopterin-guanine dinucleotide synthase</fullName>
        <shortName evidence="8">MGD synthase</shortName>
    </alternativeName>
</protein>
<feature type="binding site" evidence="8">
    <location>
        <begin position="13"/>
        <end position="15"/>
    </location>
    <ligand>
        <name>GTP</name>
        <dbReference type="ChEBI" id="CHEBI:37565"/>
    </ligand>
</feature>
<dbReference type="GO" id="GO:0006777">
    <property type="term" value="P:Mo-molybdopterin cofactor biosynthetic process"/>
    <property type="evidence" value="ECO:0007669"/>
    <property type="project" value="UniProtKB-KW"/>
</dbReference>
<evidence type="ECO:0000256" key="5">
    <source>
        <dbReference type="ARBA" id="ARBA00022842"/>
    </source>
</evidence>
<evidence type="ECO:0000313" key="11">
    <source>
        <dbReference type="Proteomes" id="UP000178797"/>
    </source>
</evidence>
<evidence type="ECO:0000256" key="8">
    <source>
        <dbReference type="HAMAP-Rule" id="MF_00316"/>
    </source>
</evidence>